<dbReference type="AlphaFoldDB" id="D1C4R9"/>
<dbReference type="Pfam" id="PF02602">
    <property type="entry name" value="HEM4"/>
    <property type="match status" value="1"/>
</dbReference>
<comment type="catalytic activity">
    <reaction evidence="8 9">
        <text>hydroxymethylbilane = uroporphyrinogen III + H2O</text>
        <dbReference type="Rhea" id="RHEA:18965"/>
        <dbReference type="ChEBI" id="CHEBI:15377"/>
        <dbReference type="ChEBI" id="CHEBI:57308"/>
        <dbReference type="ChEBI" id="CHEBI:57845"/>
        <dbReference type="EC" id="4.2.1.75"/>
    </reaction>
</comment>
<evidence type="ECO:0000259" key="10">
    <source>
        <dbReference type="Pfam" id="PF02602"/>
    </source>
</evidence>
<dbReference type="FunCoup" id="D1C4R9">
    <property type="interactions" value="86"/>
</dbReference>
<dbReference type="Gene3D" id="3.40.50.10090">
    <property type="match status" value="2"/>
</dbReference>
<reference evidence="12" key="1">
    <citation type="submission" date="2009-11" db="EMBL/GenBank/DDBJ databases">
        <title>The complete chromosome 1 of Sphaerobacter thermophilus DSM 20745.</title>
        <authorList>
            <person name="Lucas S."/>
            <person name="Copeland A."/>
            <person name="Lapidus A."/>
            <person name="Glavina del Rio T."/>
            <person name="Dalin E."/>
            <person name="Tice H."/>
            <person name="Bruce D."/>
            <person name="Goodwin L."/>
            <person name="Pitluck S."/>
            <person name="Kyrpides N."/>
            <person name="Mavromatis K."/>
            <person name="Ivanova N."/>
            <person name="Mikhailova N."/>
            <person name="LaButti K.M."/>
            <person name="Clum A."/>
            <person name="Sun H.I."/>
            <person name="Brettin T."/>
            <person name="Detter J.C."/>
            <person name="Han C."/>
            <person name="Larimer F."/>
            <person name="Land M."/>
            <person name="Hauser L."/>
            <person name="Markowitz V."/>
            <person name="Cheng J.F."/>
            <person name="Hugenholtz P."/>
            <person name="Woyke T."/>
            <person name="Wu D."/>
            <person name="Steenblock K."/>
            <person name="Schneider S."/>
            <person name="Pukall R."/>
            <person name="Goeker M."/>
            <person name="Klenk H.P."/>
            <person name="Eisen J.A."/>
        </authorList>
    </citation>
    <scope>NUCLEOTIDE SEQUENCE [LARGE SCALE GENOMIC DNA]</scope>
    <source>
        <strain evidence="12">ATCC 49802 / DSM 20745 / S 6022</strain>
    </source>
</reference>
<evidence type="ECO:0000256" key="3">
    <source>
        <dbReference type="ARBA" id="ARBA00013109"/>
    </source>
</evidence>
<dbReference type="SUPFAM" id="SSF69618">
    <property type="entry name" value="HemD-like"/>
    <property type="match status" value="1"/>
</dbReference>
<reference evidence="11 12" key="2">
    <citation type="journal article" date="2010" name="Stand. Genomic Sci.">
        <title>Complete genome sequence of Desulfohalobium retbaense type strain (HR(100)).</title>
        <authorList>
            <person name="Spring S."/>
            <person name="Nolan M."/>
            <person name="Lapidus A."/>
            <person name="Glavina Del Rio T."/>
            <person name="Copeland A."/>
            <person name="Tice H."/>
            <person name="Cheng J.F."/>
            <person name="Lucas S."/>
            <person name="Land M."/>
            <person name="Chen F."/>
            <person name="Bruce D."/>
            <person name="Goodwin L."/>
            <person name="Pitluck S."/>
            <person name="Ivanova N."/>
            <person name="Mavromatis K."/>
            <person name="Mikhailova N."/>
            <person name="Pati A."/>
            <person name="Chen A."/>
            <person name="Palaniappan K."/>
            <person name="Hauser L."/>
            <person name="Chang Y.J."/>
            <person name="Jeffries C.D."/>
            <person name="Munk C."/>
            <person name="Kiss H."/>
            <person name="Chain P."/>
            <person name="Han C."/>
            <person name="Brettin T."/>
            <person name="Detter J.C."/>
            <person name="Schuler E."/>
            <person name="Goker M."/>
            <person name="Rohde M."/>
            <person name="Bristow J."/>
            <person name="Eisen J.A."/>
            <person name="Markowitz V."/>
            <person name="Hugenholtz P."/>
            <person name="Kyrpides N.C."/>
            <person name="Klenk H.P."/>
        </authorList>
    </citation>
    <scope>NUCLEOTIDE SEQUENCE [LARGE SCALE GENOMIC DNA]</scope>
    <source>
        <strain evidence="12">ATCC 49802 / DSM 20745 / S 6022</strain>
    </source>
</reference>
<evidence type="ECO:0000313" key="11">
    <source>
        <dbReference type="EMBL" id="ACZ39236.1"/>
    </source>
</evidence>
<dbReference type="InterPro" id="IPR003754">
    <property type="entry name" value="4pyrrol_synth_uPrphyn_synth"/>
</dbReference>
<evidence type="ECO:0000256" key="7">
    <source>
        <dbReference type="ARBA" id="ARBA00040167"/>
    </source>
</evidence>
<dbReference type="HOGENOM" id="CLU_011276_9_5_0"/>
<keyword evidence="4 9" id="KW-0456">Lyase</keyword>
<comment type="pathway">
    <text evidence="1 9">Porphyrin-containing compound metabolism; protoporphyrin-IX biosynthesis; coproporphyrinogen-III from 5-aminolevulinate: step 3/4.</text>
</comment>
<evidence type="ECO:0000256" key="2">
    <source>
        <dbReference type="ARBA" id="ARBA00008133"/>
    </source>
</evidence>
<organism evidence="11 12">
    <name type="scientific">Sphaerobacter thermophilus (strain ATCC 49802 / DSM 20745 / KCCM 41009 / NCIMB 13125 / S 6022)</name>
    <dbReference type="NCBI Taxonomy" id="479434"/>
    <lineage>
        <taxon>Bacteria</taxon>
        <taxon>Pseudomonadati</taxon>
        <taxon>Thermomicrobiota</taxon>
        <taxon>Thermomicrobia</taxon>
        <taxon>Sphaerobacterales</taxon>
        <taxon>Sphaerobacterineae</taxon>
        <taxon>Sphaerobacteraceae</taxon>
        <taxon>Sphaerobacter</taxon>
    </lineage>
</organism>
<proteinExistence type="inferred from homology"/>
<dbReference type="CDD" id="cd06578">
    <property type="entry name" value="HemD"/>
    <property type="match status" value="1"/>
</dbReference>
<keyword evidence="5 9" id="KW-0627">Porphyrin biosynthesis</keyword>
<evidence type="ECO:0000256" key="5">
    <source>
        <dbReference type="ARBA" id="ARBA00023244"/>
    </source>
</evidence>
<dbReference type="KEGG" id="sti:Sthe_1803"/>
<dbReference type="Proteomes" id="UP000002027">
    <property type="component" value="Chromosome 1"/>
</dbReference>
<evidence type="ECO:0000256" key="9">
    <source>
        <dbReference type="RuleBase" id="RU366031"/>
    </source>
</evidence>
<dbReference type="InterPro" id="IPR036108">
    <property type="entry name" value="4pyrrol_syn_uPrphyn_synt_sf"/>
</dbReference>
<evidence type="ECO:0000256" key="6">
    <source>
        <dbReference type="ARBA" id="ARBA00037589"/>
    </source>
</evidence>
<dbReference type="EMBL" id="CP001823">
    <property type="protein sequence ID" value="ACZ39236.1"/>
    <property type="molecule type" value="Genomic_DNA"/>
</dbReference>
<accession>D1C4R9</accession>
<dbReference type="EC" id="4.2.1.75" evidence="3 9"/>
<dbReference type="eggNOG" id="COG1587">
    <property type="taxonomic scope" value="Bacteria"/>
</dbReference>
<dbReference type="GO" id="GO:0006780">
    <property type="term" value="P:uroporphyrinogen III biosynthetic process"/>
    <property type="evidence" value="ECO:0007669"/>
    <property type="project" value="UniProtKB-UniRule"/>
</dbReference>
<keyword evidence="12" id="KW-1185">Reference proteome</keyword>
<comment type="similarity">
    <text evidence="2 9">Belongs to the uroporphyrinogen-III synthase family.</text>
</comment>
<feature type="domain" description="Tetrapyrrole biosynthesis uroporphyrinogen III synthase" evidence="10">
    <location>
        <begin position="31"/>
        <end position="257"/>
    </location>
</feature>
<dbReference type="FunFam" id="3.40.50.10090:FF:000001">
    <property type="entry name" value="Bifunctional uroporphyrinogen-III C-methyltransferase/uroporphyrinogen-III synthase"/>
    <property type="match status" value="1"/>
</dbReference>
<evidence type="ECO:0000256" key="8">
    <source>
        <dbReference type="ARBA" id="ARBA00048617"/>
    </source>
</evidence>
<name>D1C4R9_SPHTD</name>
<dbReference type="InterPro" id="IPR039793">
    <property type="entry name" value="UROS/Hem4"/>
</dbReference>
<evidence type="ECO:0000256" key="1">
    <source>
        <dbReference type="ARBA" id="ARBA00004772"/>
    </source>
</evidence>
<dbReference type="OrthoDB" id="9815856at2"/>
<dbReference type="STRING" id="479434.Sthe_1803"/>
<gene>
    <name evidence="11" type="ordered locus">Sthe_1803</name>
</gene>
<sequence length="268" mass="28009">MEGGVIPAESACGPLAGLRVLVTRAAGQAGDLSARLRAAGAEPVEVAVIQIVPPDDVAPLDDALRRLPEYDWVLFTSSNTVEAVFARLDALGLDARAFEATRVAAIGTATAERLRARGVRVDYVPDRFVAEALLEGLITRGVAGQRVLLPRAEHARDVLPNGLRSVGATVDVVVAYRTEIPPDAPGLRALEAGEIDVVTLTSSSTARNLVALASGRVDLINRARVACIGPITAATAREVGLRVDLVAEEHTIPGLVAALVADAERSRA</sequence>
<dbReference type="InParanoid" id="D1C4R9"/>
<dbReference type="RefSeq" id="WP_012872282.1">
    <property type="nucleotide sequence ID" value="NC_013523.1"/>
</dbReference>
<dbReference type="PANTHER" id="PTHR38042:SF1">
    <property type="entry name" value="UROPORPHYRINOGEN-III SYNTHASE, CHLOROPLASTIC"/>
    <property type="match status" value="1"/>
</dbReference>
<protein>
    <recommendedName>
        <fullName evidence="7 9">Uroporphyrinogen-III synthase</fullName>
        <ecNumber evidence="3 9">4.2.1.75</ecNumber>
    </recommendedName>
</protein>
<dbReference type="PANTHER" id="PTHR38042">
    <property type="entry name" value="UROPORPHYRINOGEN-III SYNTHASE, CHLOROPLASTIC"/>
    <property type="match status" value="1"/>
</dbReference>
<dbReference type="GO" id="GO:0004852">
    <property type="term" value="F:uroporphyrinogen-III synthase activity"/>
    <property type="evidence" value="ECO:0007669"/>
    <property type="project" value="UniProtKB-UniRule"/>
</dbReference>
<comment type="function">
    <text evidence="6 9">Catalyzes cyclization of the linear tetrapyrrole, hydroxymethylbilane, to the macrocyclic uroporphyrinogen III.</text>
</comment>
<evidence type="ECO:0000256" key="4">
    <source>
        <dbReference type="ARBA" id="ARBA00023239"/>
    </source>
</evidence>
<dbReference type="GO" id="GO:0006782">
    <property type="term" value="P:protoporphyrinogen IX biosynthetic process"/>
    <property type="evidence" value="ECO:0007669"/>
    <property type="project" value="UniProtKB-UniRule"/>
</dbReference>
<evidence type="ECO:0000313" key="12">
    <source>
        <dbReference type="Proteomes" id="UP000002027"/>
    </source>
</evidence>